<dbReference type="SUPFAM" id="SSF52047">
    <property type="entry name" value="RNI-like"/>
    <property type="match status" value="1"/>
</dbReference>
<dbReference type="PANTHER" id="PTHR13318">
    <property type="entry name" value="PARTNER OF PAIRED, ISOFORM B-RELATED"/>
    <property type="match status" value="1"/>
</dbReference>
<dbReference type="Proteomes" id="UP000326759">
    <property type="component" value="Unassembled WGS sequence"/>
</dbReference>
<protein>
    <submittedName>
        <fullName evidence="1">Uncharacterized protein</fullName>
    </submittedName>
</protein>
<dbReference type="Gene3D" id="3.80.10.10">
    <property type="entry name" value="Ribonuclease Inhibitor"/>
    <property type="match status" value="2"/>
</dbReference>
<dbReference type="GO" id="GO:0019005">
    <property type="term" value="C:SCF ubiquitin ligase complex"/>
    <property type="evidence" value="ECO:0007669"/>
    <property type="project" value="TreeGrafter"/>
</dbReference>
<comment type="caution">
    <text evidence="1">The sequence shown here is derived from an EMBL/GenBank/DDBJ whole genome shotgun (WGS) entry which is preliminary data.</text>
</comment>
<dbReference type="PANTHER" id="PTHR13318:SF95">
    <property type="entry name" value="F-BOX PROTEIN YLR352W"/>
    <property type="match status" value="1"/>
</dbReference>
<evidence type="ECO:0000313" key="2">
    <source>
        <dbReference type="Proteomes" id="UP000326759"/>
    </source>
</evidence>
<dbReference type="InterPro" id="IPR032675">
    <property type="entry name" value="LRR_dom_sf"/>
</dbReference>
<sequence length="295" mass="33956">MMSVIEGPHTTKYLHRKHLHHLILPHIENIKLSPMSASHTFGINLITSRCKRLRSLDLSYLSHVSPLALIRLIPTLHQIWFLNFSMTEITDQILSLIGKHCLEIRDLNVSQCPITNHGIYSLCYDAEEKKIQCTKLQRLNVTGCMITTESLVFLLQKIPTLKHLDYENTFRIFGKFPTKKKIPIESQEPIQVYSLQQLNASDDNINPYMEHAIQMCPLTTSVAFSNCIISNESLYRIMTLENLSHLRFTNNDNLSIDFYEGILPILTVCGHRLETLLLVKFTMIDIAGEYIYKAI</sequence>
<dbReference type="InterPro" id="IPR006553">
    <property type="entry name" value="Leu-rich_rpt_Cys-con_subtyp"/>
</dbReference>
<gene>
    <name evidence="1" type="ORF">Anas_05393</name>
</gene>
<name>A0A5N5TBR6_9CRUS</name>
<feature type="non-terminal residue" evidence="1">
    <location>
        <position position="295"/>
    </location>
</feature>
<dbReference type="SMART" id="SM00367">
    <property type="entry name" value="LRR_CC"/>
    <property type="match status" value="4"/>
</dbReference>
<accession>A0A5N5TBR6</accession>
<organism evidence="1 2">
    <name type="scientific">Armadillidium nasatum</name>
    <dbReference type="NCBI Taxonomy" id="96803"/>
    <lineage>
        <taxon>Eukaryota</taxon>
        <taxon>Metazoa</taxon>
        <taxon>Ecdysozoa</taxon>
        <taxon>Arthropoda</taxon>
        <taxon>Crustacea</taxon>
        <taxon>Multicrustacea</taxon>
        <taxon>Malacostraca</taxon>
        <taxon>Eumalacostraca</taxon>
        <taxon>Peracarida</taxon>
        <taxon>Isopoda</taxon>
        <taxon>Oniscidea</taxon>
        <taxon>Crinocheta</taxon>
        <taxon>Armadillidiidae</taxon>
        <taxon>Armadillidium</taxon>
    </lineage>
</organism>
<proteinExistence type="predicted"/>
<evidence type="ECO:0000313" key="1">
    <source>
        <dbReference type="EMBL" id="KAB7503518.1"/>
    </source>
</evidence>
<dbReference type="GO" id="GO:0031146">
    <property type="term" value="P:SCF-dependent proteasomal ubiquitin-dependent protein catabolic process"/>
    <property type="evidence" value="ECO:0007669"/>
    <property type="project" value="TreeGrafter"/>
</dbReference>
<reference evidence="1 2" key="1">
    <citation type="journal article" date="2019" name="PLoS Biol.">
        <title>Sex chromosomes control vertical transmission of feminizing Wolbachia symbionts in an isopod.</title>
        <authorList>
            <person name="Becking T."/>
            <person name="Chebbi M.A."/>
            <person name="Giraud I."/>
            <person name="Moumen B."/>
            <person name="Laverre T."/>
            <person name="Caubet Y."/>
            <person name="Peccoud J."/>
            <person name="Gilbert C."/>
            <person name="Cordaux R."/>
        </authorList>
    </citation>
    <scope>NUCLEOTIDE SEQUENCE [LARGE SCALE GENOMIC DNA]</scope>
    <source>
        <strain evidence="1">ANa2</strain>
        <tissue evidence="1">Whole body excluding digestive tract and cuticle</tissue>
    </source>
</reference>
<dbReference type="AlphaFoldDB" id="A0A5N5TBR6"/>
<dbReference type="EMBL" id="SEYY01005039">
    <property type="protein sequence ID" value="KAB7503518.1"/>
    <property type="molecule type" value="Genomic_DNA"/>
</dbReference>
<dbReference type="OrthoDB" id="6350214at2759"/>
<keyword evidence="2" id="KW-1185">Reference proteome</keyword>